<protein>
    <submittedName>
        <fullName evidence="2">Uncharacterized protein</fullName>
    </submittedName>
</protein>
<dbReference type="EMBL" id="JAYWIO010000005">
    <property type="protein sequence ID" value="KAK7261041.1"/>
    <property type="molecule type" value="Genomic_DNA"/>
</dbReference>
<dbReference type="Proteomes" id="UP001372338">
    <property type="component" value="Unassembled WGS sequence"/>
</dbReference>
<accession>A0AAN9I5H3</accession>
<feature type="region of interest" description="Disordered" evidence="1">
    <location>
        <begin position="59"/>
        <end position="78"/>
    </location>
</feature>
<evidence type="ECO:0000313" key="2">
    <source>
        <dbReference type="EMBL" id="KAK7261041.1"/>
    </source>
</evidence>
<evidence type="ECO:0000313" key="3">
    <source>
        <dbReference type="Proteomes" id="UP001372338"/>
    </source>
</evidence>
<gene>
    <name evidence="2" type="ORF">RIF29_27344</name>
</gene>
<sequence length="78" mass="8894">MGGGIEESVPIQSKDCGRRVSHPAAANVRPFNRRRRKSYWQPTLSIVLENGMVVAEDHDNNVKKKQRKKLSLAWASHR</sequence>
<reference evidence="2 3" key="1">
    <citation type="submission" date="2024-01" db="EMBL/GenBank/DDBJ databases">
        <title>The genomes of 5 underutilized Papilionoideae crops provide insights into root nodulation and disease resistanc.</title>
        <authorList>
            <person name="Yuan L."/>
        </authorList>
    </citation>
    <scope>NUCLEOTIDE SEQUENCE [LARGE SCALE GENOMIC DNA]</scope>
    <source>
        <strain evidence="2">ZHUSHIDOU_FW_LH</strain>
        <tissue evidence="2">Leaf</tissue>
    </source>
</reference>
<feature type="region of interest" description="Disordered" evidence="1">
    <location>
        <begin position="1"/>
        <end position="22"/>
    </location>
</feature>
<keyword evidence="3" id="KW-1185">Reference proteome</keyword>
<feature type="compositionally biased region" description="Basic residues" evidence="1">
    <location>
        <begin position="63"/>
        <end position="78"/>
    </location>
</feature>
<organism evidence="2 3">
    <name type="scientific">Crotalaria pallida</name>
    <name type="common">Smooth rattlebox</name>
    <name type="synonym">Crotalaria striata</name>
    <dbReference type="NCBI Taxonomy" id="3830"/>
    <lineage>
        <taxon>Eukaryota</taxon>
        <taxon>Viridiplantae</taxon>
        <taxon>Streptophyta</taxon>
        <taxon>Embryophyta</taxon>
        <taxon>Tracheophyta</taxon>
        <taxon>Spermatophyta</taxon>
        <taxon>Magnoliopsida</taxon>
        <taxon>eudicotyledons</taxon>
        <taxon>Gunneridae</taxon>
        <taxon>Pentapetalae</taxon>
        <taxon>rosids</taxon>
        <taxon>fabids</taxon>
        <taxon>Fabales</taxon>
        <taxon>Fabaceae</taxon>
        <taxon>Papilionoideae</taxon>
        <taxon>50 kb inversion clade</taxon>
        <taxon>genistoids sensu lato</taxon>
        <taxon>core genistoids</taxon>
        <taxon>Crotalarieae</taxon>
        <taxon>Crotalaria</taxon>
    </lineage>
</organism>
<evidence type="ECO:0000256" key="1">
    <source>
        <dbReference type="SAM" id="MobiDB-lite"/>
    </source>
</evidence>
<proteinExistence type="predicted"/>
<dbReference type="AlphaFoldDB" id="A0AAN9I5H3"/>
<name>A0AAN9I5H3_CROPI</name>
<comment type="caution">
    <text evidence="2">The sequence shown here is derived from an EMBL/GenBank/DDBJ whole genome shotgun (WGS) entry which is preliminary data.</text>
</comment>